<protein>
    <submittedName>
        <fullName evidence="2">Uncharacterized protein</fullName>
    </submittedName>
</protein>
<comment type="caution">
    <text evidence="2">The sequence shown here is derived from an EMBL/GenBank/DDBJ whole genome shotgun (WGS) entry which is preliminary data.</text>
</comment>
<sequence>MKRDAKDAMTGFDEHAEARRDRATEAERSFARLSPDGARRDAANWAWVGGSAHYDWMDHTSLFMHRD</sequence>
<dbReference type="Proteomes" id="UP000034400">
    <property type="component" value="Unassembled WGS sequence"/>
</dbReference>
<name>A0ABD4AZ81_9BURK</name>
<gene>
    <name evidence="2" type="ORF">WR31_13000</name>
</gene>
<feature type="region of interest" description="Disordered" evidence="1">
    <location>
        <begin position="1"/>
        <end position="30"/>
    </location>
</feature>
<evidence type="ECO:0000313" key="2">
    <source>
        <dbReference type="EMBL" id="KKL42791.1"/>
    </source>
</evidence>
<proteinExistence type="predicted"/>
<accession>A0ABD4AZ81</accession>
<organism evidence="2 3">
    <name type="scientific">Burkholderia contaminans LMG 23361</name>
    <dbReference type="NCBI Taxonomy" id="1334628"/>
    <lineage>
        <taxon>Bacteria</taxon>
        <taxon>Pseudomonadati</taxon>
        <taxon>Pseudomonadota</taxon>
        <taxon>Betaproteobacteria</taxon>
        <taxon>Burkholderiales</taxon>
        <taxon>Burkholderiaceae</taxon>
        <taxon>Burkholderia</taxon>
        <taxon>Burkholderia cepacia complex</taxon>
    </lineage>
</organism>
<evidence type="ECO:0000313" key="3">
    <source>
        <dbReference type="Proteomes" id="UP000034400"/>
    </source>
</evidence>
<dbReference type="EMBL" id="LASD01000003">
    <property type="protein sequence ID" value="KKL42791.1"/>
    <property type="molecule type" value="Genomic_DNA"/>
</dbReference>
<reference evidence="2 3" key="1">
    <citation type="submission" date="2015-03" db="EMBL/GenBank/DDBJ databases">
        <title>Draft genome sequences of the Burkholderia contaminans strains LMG 23361 and FFH2055 and Burkholderia cenocepacia K56-2.</title>
        <authorList>
            <person name="Bloodworth R.A."/>
            <person name="Selin C."/>
            <person name="Lopez De Volder M.A."/>
            <person name="Degrossi J."/>
            <person name="Drevinek P."/>
            <person name="Galanternik L."/>
            <person name="Cardona S.T."/>
        </authorList>
    </citation>
    <scope>NUCLEOTIDE SEQUENCE [LARGE SCALE GENOMIC DNA]</scope>
    <source>
        <strain evidence="2 3">LMG 23361</strain>
    </source>
</reference>
<dbReference type="AlphaFoldDB" id="A0ABD4AZ81"/>
<evidence type="ECO:0000256" key="1">
    <source>
        <dbReference type="SAM" id="MobiDB-lite"/>
    </source>
</evidence>